<evidence type="ECO:0000313" key="5">
    <source>
        <dbReference type="Proteomes" id="UP000612893"/>
    </source>
</evidence>
<name>A0A934N870_9BACT</name>
<evidence type="ECO:0000256" key="1">
    <source>
        <dbReference type="ARBA" id="ARBA00022679"/>
    </source>
</evidence>
<evidence type="ECO:0000313" key="4">
    <source>
        <dbReference type="EMBL" id="MBJ7597678.1"/>
    </source>
</evidence>
<evidence type="ECO:0000256" key="2">
    <source>
        <dbReference type="ARBA" id="ARBA00023315"/>
    </source>
</evidence>
<keyword evidence="2" id="KW-0012">Acyltransferase</keyword>
<sequence length="178" mass="19945">MAPRRARLSDADAIGAVQVASWRTTYRGIVPDHYLEAMSVEDHAGRWARLLARPGSLELTFVAEEEGRVVGFAMGGTEREGDRRFAGELYAIYLLQEIQRRGHGRALVEAVSGALLQRGLRSMLVWVLRDNTGARRFYERLGGVYIREHELDFGAGFSLPEVSYGWADLRWALVGPPQ</sequence>
<dbReference type="Gene3D" id="3.40.630.30">
    <property type="match status" value="1"/>
</dbReference>
<dbReference type="InterPro" id="IPR050832">
    <property type="entry name" value="Bact_Acetyltransf"/>
</dbReference>
<dbReference type="GO" id="GO:0016746">
    <property type="term" value="F:acyltransferase activity"/>
    <property type="evidence" value="ECO:0007669"/>
    <property type="project" value="UniProtKB-KW"/>
</dbReference>
<comment type="caution">
    <text evidence="4">The sequence shown here is derived from an EMBL/GenBank/DDBJ whole genome shotgun (WGS) entry which is preliminary data.</text>
</comment>
<accession>A0A934N870</accession>
<dbReference type="AlphaFoldDB" id="A0A934N870"/>
<dbReference type="InterPro" id="IPR016181">
    <property type="entry name" value="Acyl_CoA_acyltransferase"/>
</dbReference>
<dbReference type="PANTHER" id="PTHR43877:SF1">
    <property type="entry name" value="ACETYLTRANSFERASE"/>
    <property type="match status" value="1"/>
</dbReference>
<keyword evidence="5" id="KW-1185">Reference proteome</keyword>
<dbReference type="Pfam" id="PF00583">
    <property type="entry name" value="Acetyltransf_1"/>
    <property type="match status" value="1"/>
</dbReference>
<protein>
    <submittedName>
        <fullName evidence="4">GNAT family N-acetyltransferase</fullName>
    </submittedName>
</protein>
<organism evidence="4 5">
    <name type="scientific">Candidatus Nephthysia bennettiae</name>
    <dbReference type="NCBI Taxonomy" id="3127016"/>
    <lineage>
        <taxon>Bacteria</taxon>
        <taxon>Bacillati</taxon>
        <taxon>Candidatus Dormiibacterota</taxon>
        <taxon>Candidatus Dormibacteria</taxon>
        <taxon>Candidatus Dormibacterales</taxon>
        <taxon>Candidatus Dormibacteraceae</taxon>
        <taxon>Candidatus Nephthysia</taxon>
    </lineage>
</organism>
<evidence type="ECO:0000259" key="3">
    <source>
        <dbReference type="PROSITE" id="PS51186"/>
    </source>
</evidence>
<gene>
    <name evidence="4" type="ORF">JF922_06290</name>
</gene>
<keyword evidence="1" id="KW-0808">Transferase</keyword>
<dbReference type="InterPro" id="IPR000182">
    <property type="entry name" value="GNAT_dom"/>
</dbReference>
<dbReference type="PROSITE" id="PS51186">
    <property type="entry name" value="GNAT"/>
    <property type="match status" value="1"/>
</dbReference>
<dbReference type="Proteomes" id="UP000612893">
    <property type="component" value="Unassembled WGS sequence"/>
</dbReference>
<dbReference type="SUPFAM" id="SSF55729">
    <property type="entry name" value="Acyl-CoA N-acyltransferases (Nat)"/>
    <property type="match status" value="1"/>
</dbReference>
<proteinExistence type="predicted"/>
<dbReference type="EMBL" id="JAEKNR010000072">
    <property type="protein sequence ID" value="MBJ7597678.1"/>
    <property type="molecule type" value="Genomic_DNA"/>
</dbReference>
<dbReference type="CDD" id="cd04301">
    <property type="entry name" value="NAT_SF"/>
    <property type="match status" value="1"/>
</dbReference>
<feature type="domain" description="N-acetyltransferase" evidence="3">
    <location>
        <begin position="1"/>
        <end position="176"/>
    </location>
</feature>
<dbReference type="PANTHER" id="PTHR43877">
    <property type="entry name" value="AMINOALKYLPHOSPHONATE N-ACETYLTRANSFERASE-RELATED-RELATED"/>
    <property type="match status" value="1"/>
</dbReference>
<reference evidence="4" key="1">
    <citation type="submission" date="2020-10" db="EMBL/GenBank/DDBJ databases">
        <title>Ca. Dormibacterota MAGs.</title>
        <authorList>
            <person name="Montgomery K."/>
        </authorList>
    </citation>
    <scope>NUCLEOTIDE SEQUENCE [LARGE SCALE GENOMIC DNA]</scope>
    <source>
        <strain evidence="4">SC8812_S17_10</strain>
    </source>
</reference>